<dbReference type="GO" id="GO:0035556">
    <property type="term" value="P:intracellular signal transduction"/>
    <property type="evidence" value="ECO:0007669"/>
    <property type="project" value="UniProtKB-ARBA"/>
</dbReference>
<dbReference type="InterPro" id="IPR018936">
    <property type="entry name" value="PI3/4_kinase_CS"/>
</dbReference>
<dbReference type="InterPro" id="IPR003151">
    <property type="entry name" value="PIK-rel_kinase_FAT"/>
</dbReference>
<evidence type="ECO:0000313" key="19">
    <source>
        <dbReference type="EMBL" id="GJJ77035.1"/>
    </source>
</evidence>
<evidence type="ECO:0000256" key="1">
    <source>
        <dbReference type="ARBA" id="ARBA00004604"/>
    </source>
</evidence>
<comment type="caution">
    <text evidence="19">The sequence shown here is derived from an EMBL/GenBank/DDBJ whole genome shotgun (WGS) entry which is preliminary data.</text>
</comment>
<dbReference type="InterPro" id="IPR011009">
    <property type="entry name" value="Kinase-like_dom_sf"/>
</dbReference>
<keyword evidence="20" id="KW-1185">Reference proteome</keyword>
<dbReference type="PROSITE" id="PS00916">
    <property type="entry name" value="PI3_4_KINASE_2"/>
    <property type="match status" value="1"/>
</dbReference>
<dbReference type="InterPro" id="IPR046804">
    <property type="entry name" value="DNA-PKcs_N"/>
</dbReference>
<dbReference type="EC" id="2.7.11.1" evidence="2"/>
<dbReference type="SMART" id="SM01344">
    <property type="entry name" value="NUC194"/>
    <property type="match status" value="1"/>
</dbReference>
<keyword evidence="6" id="KW-0808">Transferase</keyword>
<feature type="domain" description="FATC" evidence="18">
    <location>
        <begin position="4018"/>
        <end position="4050"/>
    </location>
</feature>
<dbReference type="InterPro" id="IPR016024">
    <property type="entry name" value="ARM-type_fold"/>
</dbReference>
<dbReference type="Pfam" id="PF20502">
    <property type="entry name" value="DNAPKcs_CC1-2"/>
    <property type="match status" value="2"/>
</dbReference>
<dbReference type="GO" id="GO:0004677">
    <property type="term" value="F:DNA-dependent protein kinase activity"/>
    <property type="evidence" value="ECO:0007669"/>
    <property type="project" value="InterPro"/>
</dbReference>
<name>A0A9P3M0J5_9FUNG</name>
<dbReference type="PROSITE" id="PS50290">
    <property type="entry name" value="PI3_4_KINASE_3"/>
    <property type="match status" value="1"/>
</dbReference>
<dbReference type="GO" id="GO:0000723">
    <property type="term" value="P:telomere maintenance"/>
    <property type="evidence" value="ECO:0007669"/>
    <property type="project" value="TreeGrafter"/>
</dbReference>
<keyword evidence="4" id="KW-0723">Serine/threonine-protein kinase</keyword>
<proteinExistence type="predicted"/>
<sequence length="4050" mass="459748">MSTPLDQIRLALVELIDEMNGDSPEHVDSQAAATNICNMALSDLKPDELDMASSLLFNPERGILYFLKKSLDKSIHVGAKATFLEFTAEFISRSPNAITPCIVDIKKTCLSLFLNDQAAKVKRSAMLPIKILLSSCNNMIDPEALDIDGLFVKLFTAYATQQSKMVSTVKAEVLEVLGTIARFFPNVAQERYSQVMRWCISIAQDQLKPGAKQELTLIAGALVGLDNCLYNFSEKAVKDVPLILQLVKTLVNVPEDLSRFAAPIAALNLFTHHIHLFRKDLIDIYDWMYQRIAGYCEHSHNEMSKSGYNALDVFLQEIADVLTTSPTTEKEYNCFLFFTANFSQIISTEFVKSSAQYKAMSVAIRGYGYFAAPCKQIAPDQLKFLLSHLLKKSAFLISSNTSDGMNGSVSHLAAFITAYTFVAQVYEEIPELLMAALNQMSKAAIVNFTKMSTYARIDCTIAIERLLIMLFHKGEGVLRGFFDKLSYKMLVFTSADVSKPTPSPYSNDRPTGTDDTTWHSYTVYLFLWRNIFNPNQLSKNLGRVPIQISDEDLDRFLPILYGSTMESFRRIVTLLNLSVSDSETNLDDEDTLTQAPVTDPDLSLGPASGDVSTMQANCVKDFIIFQNLTEFWQLFLPEIRPQLFGRWNFVIGEVLIELSAKNPLVSGFYKMFSTCLQVCQTIALFDERDGPDHVVKIDDEIVDIKHAATLYKKYIREVLARLEQYKDDLLASCLHLVLSSPAALTDSDSIIAPIQLALKLGLGYIPLASVGLDAIERWIERIDHDHDGWFGKVLPCLNEYLLVEVPSAGDGEGTSGPTTKSKQRMITRQNQQYKAVVRTASLAANQEQLQSLKELQLRILRLLGRQARHNKWILNQKSVLDESQKRSSELLAWDPEARIKLRIPFQEMKTELLFDEMLPRIVDLAENSLNRQIKVASCELLHSLVIFMVGSNAFRARDAQGPKESPFHKIYLKVFPALLRLAVDVDRVPRSLFRPLVGQLIHWLTNSAQYENPETVALLNCCMDAACDTLGPLRDYGAECLGEFVKWSVKQSSSSKGSVNVKSVLKRVYNLASHTSPAKRLGAALIVNRIYRVFREESTLVNQFTMELLYWMLFSLKFAEADPPGLGTRQQTCTAISHLQRIIQVKSALFLKTSSERRRFPGADEATLDSLVQWLLRETSRSEVEYTKMCRSLFDSFVKLLPGTPAPGAWIGTNVKENPSFLSAIYSVPEFSSQPIDRPIAFQKWCAQLASTLSNYSWLLNHSESADRMAVTLVKSSPVLKASKQFLETCLEFTRALTRGDATLTTTLTAQERRQIMDQNFITVRKLIVFVTRVSSRRLDRGDKSFMDHLLSSKILGSAFFEVFAACMFMPDSIGNDELLKSENETKVWRDELESALKVFKQLPEDSLAELGKIMMNTISYNDLVPLAISMDSRGQDAVKCKGAVDGIEMLQRCEMLDCMFDGSASQSRRYIESLFDTFMTLQTTQDPLWINYCSSLLRVSLTDSQCQRRLWAHLLNAEKGEQAKMTYLKYTYEINCRFALDFSELSPVLKDYAKTTPLLLFIWNDFLEFLFTHPELQTERDAFLEKLSKDYSLLKSIVDTLGWEQVSMTISIWKRIIALSPRLLRMSKSESFVDYFFDVFQTFFERDSEKNEYLTMPVMSEAFPILPIFLSYDGARTKQFEVVFNRAILNVMPTVSSEYEEGGSKFKDYIAALDLLLKALVASTSPSLFKTLMGIAIRESNHPHMEQIQRSMSSFALKLPLAKFLEVTTYCFEEFYKKTHADEHRKNIVQQVLLPILRIVPPLSVNQFYTEHIPRIMGGIKQEPPRVLDADIRRDYLERGCYYDLVHVLYMRLPSDMVNSKESRIVDAYTGGKTATGKEMTVDVFRTANAAKFKQDSTSLTPETALVRDDFKRSAYNALAAAILCTQRKEDFFRQFLFSDKEAKKEFVFENIVDLTARYDFKQVLSKPWVKTRLSDLRSKSLNSSSSNVPRHQYMSSQYLRDSSLSQSVGILDEGMYSDNIRDTDLESSQGSDKTGEGQKVVETKTDPSQESTLELDELNKNPCMKMILLAIKELHSSITPPPAELATEDAAMPSWMRDLYRKFVNPSSPLNVRLFLAKIIINMPEAFEMYAGSWIRPLMRLAMEGESYGEPMSYFVQDLCVLVVVWGASVKLADNYEDRVLLLSFLSYMMKHCYHEQRQYLLNSIELIKGVFENWSSIAIVPTTIIYNNFKNIKDEKRNVTGIQLLGIVLTHDNPPFYSGPEIDLGTLQEEEFYETLVRNMGSSLKQLYTSTAEVCGLALAYMKKHHCMNNEFQDMVTKKLSELLLPPTKPTSGSKNGTVQFLNSLHKVQLNYPEITDAFGPRLLFLFPQFLGEERTLALEILAGRAAHLPDLLQSLQGLNFLGCLKHKDEATQFASLSIIYGLCDSLKPAQIKYFLDTLILEFSNHSSVECRKLYYSILMVLYDKQAQLKEVVDELRPQLLRGLGDPSESIRHTVVEFWYGKNRLPNDTFLRLGEIVRNMYDAQAEDKFLNYATYMILDRTKKSSDYSEPIFTEPLPNAKFNDQFANIDTSWRNTSAMTPLFVQTQQSQSQTAGNDITMADDELKATQSTFEFSMTLDGGAQGIRSQLGGSSTSNSTLLFKNPPIPEGRSGGGTAGLTLGTQLSAAGANQKYRRLQYRSVKTDQVTQSQRFKKAYETKMQNKMLQAVDREIARAKSVSMIRKYRDGDLPDIQISYSDIIRPLQSLAEMDVDICRMLFSKLVTSLMGQVDSYNEMSEDEANQFKETLVGDFKQILQKSTMLYTPFVGSILRICHDYGEADIPADLVSKVAIRSSNQHLGIILIEKQIQNYQPRERSAKRQKTSSSGAHDPKRQSWIELARIYKSVDEKDVFKSIYESKIATTTYTREAIEAEVIGDYDRAVRVYFDGITRLFENEFEIDEAEKNIWAQGRLECLEHLGNWDTLEENMISDLDHDPREVWTEEYLDPYLYYYLTSYIKLVDGRRVDEMLELWSADNPNPLFKFIDDAMNHPVHQNILTSQYQPELAMAAVIRQDFKQASHYVKKSFDRFLSVWSNLHPLSEKPRLHELSGLQRVVEMEEFLEGIDVALRGSAQDPLIPLLAKWENRFPGKTTDTMITWNNVLDDRNAMITRLEGQINFSRAQEREVTRHCINNYKHMGSAAREQGNHSVAEICIVRMRELQAPAFDIYQSQIKLALEKANIEMDGVRKAEALVDALSTYEEAKVNIRSPSSSESADLSLLGSKAYGLLRDLVVENPAALESVRNNEDSRKFLASRSGDDGETNISLKLQRHGFQCLRSVIGENMSKKLRLTTAKYCDNILRHHDKDDKGPLALSAKDEGIYSKMVVKHTLLTMREDDGGASELFPRLLQIIEKPGESRRLFLELVSDFPRCWTFVRWIPQMVAVLDKSIGTCVMPILLAIAKQYPNALYYPLTISSENYVFENSASGEKLRSNVQMLKKLVHSPLKEDFILELRRLTNPEHIMKDFAEQLRSLVTSKVKDTEKIMALYQDVRRLLLDPNNPRLGTVGKAIASKFGPKLDSLCGSTGKTLASAATKDLHVIIKMCHNDIQQWAGSRKPSDGGLLKAYSPWLSSFQSSDHEGTIDIPGQYNGRNPPQQISTIVRFDQRILTMSSIRKPKRICILGSDEKEYMFLVKGGEDLRLDQRIQQLFSLMNDIMRKDPQCSRQDISIGTYSVIPMSLSLGILEWVDNTVPLRHCIESQLSRKEMWRKGLEQYSKFMDSFKGDIMGYPNMFIHASRDKVTKNLEALYSFYREDLLRTSITQLAASPEAFLMLRSEFAKSLAAISVCSYLLGIGDRHLENFLVDKSTGCMIPIDFGHAFGSATEVLPVPELVPFRLTRQLSSFLNPLGPKGLLEHPMVCIMKALQNKKDVILNTMDVFVKEPLLDWRKFAVTHARQLKKQGADMESFEIDEASLDPPAWYLQQKMDNARKKLEGYNPAYLTVSELKMGHSGKSFYNSVVKIALGDAHLNVRAQYGEVCPSVQAQVECLIDMATDPDVLGRCWSGWHSWI</sequence>
<evidence type="ECO:0000259" key="17">
    <source>
        <dbReference type="PROSITE" id="PS51189"/>
    </source>
</evidence>
<dbReference type="OrthoDB" id="381190at2759"/>
<gene>
    <name evidence="19" type="ORF">EMPS_09394</name>
</gene>
<dbReference type="Proteomes" id="UP000827284">
    <property type="component" value="Unassembled WGS sequence"/>
</dbReference>
<organism evidence="19 20">
    <name type="scientific">Entomortierella parvispora</name>
    <dbReference type="NCBI Taxonomy" id="205924"/>
    <lineage>
        <taxon>Eukaryota</taxon>
        <taxon>Fungi</taxon>
        <taxon>Fungi incertae sedis</taxon>
        <taxon>Mucoromycota</taxon>
        <taxon>Mortierellomycotina</taxon>
        <taxon>Mortierellomycetes</taxon>
        <taxon>Mortierellales</taxon>
        <taxon>Mortierellaceae</taxon>
        <taxon>Entomortierella</taxon>
    </lineage>
</organism>
<accession>A0A9P3M0J5</accession>
<feature type="compositionally biased region" description="Basic and acidic residues" evidence="15">
    <location>
        <begin position="2035"/>
        <end position="2049"/>
    </location>
</feature>
<dbReference type="InterPro" id="IPR000403">
    <property type="entry name" value="PI3/4_kinase_cat_dom"/>
</dbReference>
<keyword evidence="5" id="KW-0597">Phosphoprotein</keyword>
<dbReference type="GO" id="GO:0005730">
    <property type="term" value="C:nucleolus"/>
    <property type="evidence" value="ECO:0007669"/>
    <property type="project" value="UniProtKB-SubCell"/>
</dbReference>
<evidence type="ECO:0000256" key="13">
    <source>
        <dbReference type="ARBA" id="ARBA00047899"/>
    </source>
</evidence>
<dbReference type="Gene3D" id="1.10.1070.11">
    <property type="entry name" value="Phosphatidylinositol 3-/4-kinase, catalytic domain"/>
    <property type="match status" value="1"/>
</dbReference>
<dbReference type="SMART" id="SM00146">
    <property type="entry name" value="PI3Kc"/>
    <property type="match status" value="1"/>
</dbReference>
<evidence type="ECO:0000256" key="11">
    <source>
        <dbReference type="ARBA" id="ARBA00023204"/>
    </source>
</evidence>
<evidence type="ECO:0000256" key="10">
    <source>
        <dbReference type="ARBA" id="ARBA00022840"/>
    </source>
</evidence>
<dbReference type="InterPro" id="IPR046803">
    <property type="entry name" value="DNAPKcs_CC1-2"/>
</dbReference>
<protein>
    <recommendedName>
        <fullName evidence="3">DNA-dependent protein kinase catalytic subunit</fullName>
        <ecNumber evidence="2">2.7.11.1</ecNumber>
    </recommendedName>
</protein>
<dbReference type="Pfam" id="PF19704">
    <property type="entry name" value="DNAPKcs_CC5"/>
    <property type="match status" value="1"/>
</dbReference>
<evidence type="ECO:0000259" key="16">
    <source>
        <dbReference type="PROSITE" id="PS50290"/>
    </source>
</evidence>
<dbReference type="InterPro" id="IPR045581">
    <property type="entry name" value="DNAPKcs_CC5"/>
</dbReference>
<reference evidence="19" key="1">
    <citation type="submission" date="2021-11" db="EMBL/GenBank/DDBJ databases">
        <authorList>
            <person name="Herlambang A."/>
            <person name="Guo Y."/>
            <person name="Takashima Y."/>
            <person name="Nishizawa T."/>
        </authorList>
    </citation>
    <scope>NUCLEOTIDE SEQUENCE</scope>
    <source>
        <strain evidence="19">E1425</strain>
    </source>
</reference>
<evidence type="ECO:0000256" key="8">
    <source>
        <dbReference type="ARBA" id="ARBA00022763"/>
    </source>
</evidence>
<dbReference type="PROSITE" id="PS51190">
    <property type="entry name" value="FATC"/>
    <property type="match status" value="1"/>
</dbReference>
<feature type="domain" description="FAT" evidence="17">
    <location>
        <begin position="2827"/>
        <end position="3459"/>
    </location>
</feature>
<evidence type="ECO:0000256" key="7">
    <source>
        <dbReference type="ARBA" id="ARBA00022741"/>
    </source>
</evidence>
<dbReference type="PANTHER" id="PTHR11139:SF68">
    <property type="entry name" value="DNA-DEPENDENT PROTEIN KINASE CATALYTIC SUBUNIT"/>
    <property type="match status" value="1"/>
</dbReference>
<dbReference type="GO" id="GO:0006303">
    <property type="term" value="P:double-strand break repair via nonhomologous end joining"/>
    <property type="evidence" value="ECO:0007669"/>
    <property type="project" value="InterPro"/>
</dbReference>
<dbReference type="InterPro" id="IPR014009">
    <property type="entry name" value="PIK_FAT"/>
</dbReference>
<comment type="subcellular location">
    <subcellularLocation>
        <location evidence="1">Nucleus</location>
        <location evidence="1">Nucleolus</location>
    </subcellularLocation>
</comment>
<evidence type="ECO:0000256" key="3">
    <source>
        <dbReference type="ARBA" id="ARBA00018077"/>
    </source>
</evidence>
<keyword evidence="7" id="KW-0547">Nucleotide-binding</keyword>
<dbReference type="PROSITE" id="PS51189">
    <property type="entry name" value="FAT"/>
    <property type="match status" value="1"/>
</dbReference>
<dbReference type="SMART" id="SM01343">
    <property type="entry name" value="FATC"/>
    <property type="match status" value="1"/>
</dbReference>
<dbReference type="InterPro" id="IPR012582">
    <property type="entry name" value="DNAPKcs_CC3"/>
</dbReference>
<dbReference type="InterPro" id="IPR011989">
    <property type="entry name" value="ARM-like"/>
</dbReference>
<keyword evidence="9 19" id="KW-0418">Kinase</keyword>
<keyword evidence="11" id="KW-0234">DNA repair</keyword>
<evidence type="ECO:0000256" key="9">
    <source>
        <dbReference type="ARBA" id="ARBA00022777"/>
    </source>
</evidence>
<feature type="domain" description="PI3K/PI4K catalytic" evidence="16">
    <location>
        <begin position="3644"/>
        <end position="3970"/>
    </location>
</feature>
<comment type="catalytic activity">
    <reaction evidence="14">
        <text>L-seryl-[protein] + ATP = O-phospho-L-seryl-[protein] + ADP + H(+)</text>
        <dbReference type="Rhea" id="RHEA:17989"/>
        <dbReference type="Rhea" id="RHEA-COMP:9863"/>
        <dbReference type="Rhea" id="RHEA-COMP:11604"/>
        <dbReference type="ChEBI" id="CHEBI:15378"/>
        <dbReference type="ChEBI" id="CHEBI:29999"/>
        <dbReference type="ChEBI" id="CHEBI:30616"/>
        <dbReference type="ChEBI" id="CHEBI:83421"/>
        <dbReference type="ChEBI" id="CHEBI:456216"/>
        <dbReference type="EC" id="2.7.11.1"/>
    </reaction>
</comment>
<dbReference type="InterPro" id="IPR037706">
    <property type="entry name" value="DNA-PK_dom"/>
</dbReference>
<dbReference type="Pfam" id="PF08163">
    <property type="entry name" value="DNAPKcs_CC3"/>
    <property type="match status" value="1"/>
</dbReference>
<feature type="region of interest" description="Disordered" evidence="15">
    <location>
        <begin position="2022"/>
        <end position="2054"/>
    </location>
</feature>
<dbReference type="Pfam" id="PF02259">
    <property type="entry name" value="FAT"/>
    <property type="match status" value="1"/>
</dbReference>
<evidence type="ECO:0000256" key="4">
    <source>
        <dbReference type="ARBA" id="ARBA00022527"/>
    </source>
</evidence>
<dbReference type="InterPro" id="IPR050517">
    <property type="entry name" value="DDR_Repair_Kinase"/>
</dbReference>
<dbReference type="Pfam" id="PF20500">
    <property type="entry name" value="DNA-PKcs_N"/>
    <property type="match status" value="1"/>
</dbReference>
<evidence type="ECO:0000256" key="5">
    <source>
        <dbReference type="ARBA" id="ARBA00022553"/>
    </source>
</evidence>
<evidence type="ECO:0000256" key="6">
    <source>
        <dbReference type="ARBA" id="ARBA00022679"/>
    </source>
</evidence>
<dbReference type="Gene3D" id="3.30.1010.10">
    <property type="entry name" value="Phosphatidylinositol 3-kinase Catalytic Subunit, Chain A, domain 4"/>
    <property type="match status" value="1"/>
</dbReference>
<evidence type="ECO:0000313" key="20">
    <source>
        <dbReference type="Proteomes" id="UP000827284"/>
    </source>
</evidence>
<dbReference type="EMBL" id="BQFW01000013">
    <property type="protein sequence ID" value="GJJ77035.1"/>
    <property type="molecule type" value="Genomic_DNA"/>
</dbReference>
<keyword evidence="10" id="KW-0067">ATP-binding</keyword>
<keyword evidence="8" id="KW-0227">DNA damage</keyword>
<dbReference type="Gene3D" id="1.25.10.10">
    <property type="entry name" value="Leucine-rich Repeat Variant"/>
    <property type="match status" value="2"/>
</dbReference>
<evidence type="ECO:0000256" key="15">
    <source>
        <dbReference type="SAM" id="MobiDB-lite"/>
    </source>
</evidence>
<dbReference type="InterPro" id="IPR003152">
    <property type="entry name" value="FATC_dom"/>
</dbReference>
<dbReference type="GO" id="GO:0005524">
    <property type="term" value="F:ATP binding"/>
    <property type="evidence" value="ECO:0007669"/>
    <property type="project" value="UniProtKB-KW"/>
</dbReference>
<dbReference type="InterPro" id="IPR036940">
    <property type="entry name" value="PI3/4_kinase_cat_sf"/>
</dbReference>
<dbReference type="PANTHER" id="PTHR11139">
    <property type="entry name" value="ATAXIA TELANGIECTASIA MUTATED ATM -RELATED"/>
    <property type="match status" value="1"/>
</dbReference>
<evidence type="ECO:0000256" key="14">
    <source>
        <dbReference type="ARBA" id="ARBA00048679"/>
    </source>
</evidence>
<dbReference type="SUPFAM" id="SSF48371">
    <property type="entry name" value="ARM repeat"/>
    <property type="match status" value="3"/>
</dbReference>
<evidence type="ECO:0000256" key="12">
    <source>
        <dbReference type="ARBA" id="ARBA00023242"/>
    </source>
</evidence>
<evidence type="ECO:0000259" key="18">
    <source>
        <dbReference type="PROSITE" id="PS51190"/>
    </source>
</evidence>
<dbReference type="CDD" id="cd05172">
    <property type="entry name" value="PIKKc_DNA-PK"/>
    <property type="match status" value="1"/>
</dbReference>
<evidence type="ECO:0000256" key="2">
    <source>
        <dbReference type="ARBA" id="ARBA00012513"/>
    </source>
</evidence>
<reference evidence="19" key="2">
    <citation type="journal article" date="2022" name="Microbiol. Resour. Announc.">
        <title>Whole-Genome Sequence of Entomortierella parvispora E1425, a Mucoromycotan Fungus Associated with Burkholderiaceae-Related Endosymbiotic Bacteria.</title>
        <authorList>
            <person name="Herlambang A."/>
            <person name="Guo Y."/>
            <person name="Takashima Y."/>
            <person name="Narisawa K."/>
            <person name="Ohta H."/>
            <person name="Nishizawa T."/>
        </authorList>
    </citation>
    <scope>NUCLEOTIDE SEQUENCE</scope>
    <source>
        <strain evidence="19">E1425</strain>
    </source>
</reference>
<comment type="catalytic activity">
    <reaction evidence="13">
        <text>L-threonyl-[protein] + ATP = O-phospho-L-threonyl-[protein] + ADP + H(+)</text>
        <dbReference type="Rhea" id="RHEA:46608"/>
        <dbReference type="Rhea" id="RHEA-COMP:11060"/>
        <dbReference type="Rhea" id="RHEA-COMP:11605"/>
        <dbReference type="ChEBI" id="CHEBI:15378"/>
        <dbReference type="ChEBI" id="CHEBI:30013"/>
        <dbReference type="ChEBI" id="CHEBI:30616"/>
        <dbReference type="ChEBI" id="CHEBI:61977"/>
        <dbReference type="ChEBI" id="CHEBI:456216"/>
        <dbReference type="EC" id="2.7.11.1"/>
    </reaction>
</comment>
<dbReference type="Pfam" id="PF02260">
    <property type="entry name" value="FATC"/>
    <property type="match status" value="1"/>
</dbReference>
<dbReference type="Pfam" id="PF00454">
    <property type="entry name" value="PI3_PI4_kinase"/>
    <property type="match status" value="1"/>
</dbReference>
<feature type="region of interest" description="Disordered" evidence="15">
    <location>
        <begin position="2853"/>
        <end position="2872"/>
    </location>
</feature>
<keyword evidence="12" id="KW-0539">Nucleus</keyword>
<dbReference type="SUPFAM" id="SSF56112">
    <property type="entry name" value="Protein kinase-like (PK-like)"/>
    <property type="match status" value="1"/>
</dbReference>